<dbReference type="SMART" id="SM00232">
    <property type="entry name" value="JAB_MPN"/>
    <property type="match status" value="1"/>
</dbReference>
<keyword evidence="12" id="KW-1185">Reference proteome</keyword>
<keyword evidence="3" id="KW-0645">Protease</keyword>
<organism evidence="11 12">
    <name type="scientific">Ceratodon purpureus</name>
    <name type="common">Fire moss</name>
    <name type="synonym">Dicranum purpureum</name>
    <dbReference type="NCBI Taxonomy" id="3225"/>
    <lineage>
        <taxon>Eukaryota</taxon>
        <taxon>Viridiplantae</taxon>
        <taxon>Streptophyta</taxon>
        <taxon>Embryophyta</taxon>
        <taxon>Bryophyta</taxon>
        <taxon>Bryophytina</taxon>
        <taxon>Bryopsida</taxon>
        <taxon>Dicranidae</taxon>
        <taxon>Pseudoditrichales</taxon>
        <taxon>Ditrichaceae</taxon>
        <taxon>Ceratodon</taxon>
    </lineage>
</organism>
<dbReference type="PANTHER" id="PTHR12947:SF13">
    <property type="entry name" value="FI19924P1"/>
    <property type="match status" value="1"/>
</dbReference>
<accession>A0A8T0HZJ6</accession>
<dbReference type="InterPro" id="IPR037518">
    <property type="entry name" value="MPN"/>
</dbReference>
<dbReference type="InterPro" id="IPR000555">
    <property type="entry name" value="JAMM/MPN+_dom"/>
</dbReference>
<dbReference type="Pfam" id="PF08969">
    <property type="entry name" value="USP8_dimer"/>
    <property type="match status" value="1"/>
</dbReference>
<dbReference type="GO" id="GO:0061578">
    <property type="term" value="F:K63-linked deubiquitinase activity"/>
    <property type="evidence" value="ECO:0007669"/>
    <property type="project" value="InterPro"/>
</dbReference>
<dbReference type="InterPro" id="IPR044098">
    <property type="entry name" value="STAMBP/STALP-like_MPN"/>
</dbReference>
<feature type="compositionally biased region" description="Polar residues" evidence="9">
    <location>
        <begin position="137"/>
        <end position="153"/>
    </location>
</feature>
<comment type="cofactor">
    <cofactor evidence="1">
        <name>Zn(2+)</name>
        <dbReference type="ChEBI" id="CHEBI:29105"/>
    </cofactor>
</comment>
<protein>
    <recommendedName>
        <fullName evidence="10">MPN domain-containing protein</fullName>
    </recommendedName>
</protein>
<feature type="compositionally biased region" description="Low complexity" evidence="9">
    <location>
        <begin position="112"/>
        <end position="136"/>
    </location>
</feature>
<dbReference type="GO" id="GO:0016020">
    <property type="term" value="C:membrane"/>
    <property type="evidence" value="ECO:0007669"/>
    <property type="project" value="TreeGrafter"/>
</dbReference>
<feature type="domain" description="MPN" evidence="10">
    <location>
        <begin position="349"/>
        <end position="479"/>
    </location>
</feature>
<dbReference type="GO" id="GO:0005768">
    <property type="term" value="C:endosome"/>
    <property type="evidence" value="ECO:0007669"/>
    <property type="project" value="TreeGrafter"/>
</dbReference>
<dbReference type="PANTHER" id="PTHR12947">
    <property type="entry name" value="AMSH-LIKE PROTEASE"/>
    <property type="match status" value="1"/>
</dbReference>
<keyword evidence="5" id="KW-0833">Ubl conjugation pathway</keyword>
<evidence type="ECO:0000256" key="1">
    <source>
        <dbReference type="ARBA" id="ARBA00001947"/>
    </source>
</evidence>
<dbReference type="InterPro" id="IPR015063">
    <property type="entry name" value="USP8_dimer"/>
</dbReference>
<keyword evidence="6" id="KW-0378">Hydrolase</keyword>
<dbReference type="CDD" id="cd08066">
    <property type="entry name" value="MPN_AMSH_like"/>
    <property type="match status" value="1"/>
</dbReference>
<keyword evidence="8" id="KW-0482">Metalloprotease</keyword>
<sequence length="525" mass="58356">MRGALSIAAKTKKLDVDNRFSLKYYYRTADNLLKQAQIYRDEGNLIDYYILLLRFSSLVSETIPEHRDYRTYLAENKDYRRKLLDVITELEKLKPEIQKQVDQYNKKFVKSTGPSYSLPSSYSTSYNTSSSYNSTLQPNTGSARPSYYRNQFEGQGPGAYASDYGRSGPGYNPPSSPYFNTSLDDQLKNLTLLNIPRAKEETLSRHSILGSVPQQPRRESASSRVQYPDNVAASPIELPSLFQDWNVSAHAPASGAASTDLAVSSNVNALDFLSNPASQSSLAIDVAPPVKLIRQPSPPPIAAPVQTVQAGLDAHHHSETQLSPALVADPRPGAAQTLDGDLSKGPKHLHISTKMMDEFLRLAKANTTRNLETCGVLAGSLKKGIFYVSTLIIPKQEATSDSCQTVNEEEIFDSQDKRGLFQLGWIHTHPTQTCFMSSIDLHTHYSYQIMLPEAIAIVMAPTDSSRTFGIFRLAEPGGVKVIQECQRRGFHPHEDPPDGGPIYEHCNHVYMNPKLQFDVIDLRAQ</sequence>
<evidence type="ECO:0000256" key="3">
    <source>
        <dbReference type="ARBA" id="ARBA00022670"/>
    </source>
</evidence>
<dbReference type="GO" id="GO:0046872">
    <property type="term" value="F:metal ion binding"/>
    <property type="evidence" value="ECO:0007669"/>
    <property type="project" value="UniProtKB-KW"/>
</dbReference>
<evidence type="ECO:0000256" key="2">
    <source>
        <dbReference type="ARBA" id="ARBA00010981"/>
    </source>
</evidence>
<dbReference type="SUPFAM" id="SSF140856">
    <property type="entry name" value="USP8 N-terminal domain-like"/>
    <property type="match status" value="1"/>
</dbReference>
<keyword evidence="4" id="KW-0479">Metal-binding</keyword>
<dbReference type="GO" id="GO:0006508">
    <property type="term" value="P:proteolysis"/>
    <property type="evidence" value="ECO:0007669"/>
    <property type="project" value="UniProtKB-KW"/>
</dbReference>
<dbReference type="Pfam" id="PF01398">
    <property type="entry name" value="JAB"/>
    <property type="match status" value="1"/>
</dbReference>
<evidence type="ECO:0000256" key="9">
    <source>
        <dbReference type="SAM" id="MobiDB-lite"/>
    </source>
</evidence>
<proteinExistence type="inferred from homology"/>
<reference evidence="11" key="1">
    <citation type="submission" date="2020-06" db="EMBL/GenBank/DDBJ databases">
        <title>WGS assembly of Ceratodon purpureus strain R40.</title>
        <authorList>
            <person name="Carey S.B."/>
            <person name="Jenkins J."/>
            <person name="Shu S."/>
            <person name="Lovell J.T."/>
            <person name="Sreedasyam A."/>
            <person name="Maumus F."/>
            <person name="Tiley G.P."/>
            <person name="Fernandez-Pozo N."/>
            <person name="Barry K."/>
            <person name="Chen C."/>
            <person name="Wang M."/>
            <person name="Lipzen A."/>
            <person name="Daum C."/>
            <person name="Saski C.A."/>
            <person name="Payton A.C."/>
            <person name="Mcbreen J.C."/>
            <person name="Conrad R.E."/>
            <person name="Kollar L.M."/>
            <person name="Olsson S."/>
            <person name="Huttunen S."/>
            <person name="Landis J.B."/>
            <person name="Wickett N.J."/>
            <person name="Johnson M.G."/>
            <person name="Rensing S.A."/>
            <person name="Grimwood J."/>
            <person name="Schmutz J."/>
            <person name="Mcdaniel S.F."/>
        </authorList>
    </citation>
    <scope>NUCLEOTIDE SEQUENCE</scope>
    <source>
        <strain evidence="11">R40</strain>
    </source>
</reference>
<evidence type="ECO:0000256" key="5">
    <source>
        <dbReference type="ARBA" id="ARBA00022786"/>
    </source>
</evidence>
<dbReference type="FunFam" id="3.40.140.10:FF:000024">
    <property type="entry name" value="AMSH-like ubiquitin thioesterase 3"/>
    <property type="match status" value="1"/>
</dbReference>
<comment type="caution">
    <text evidence="11">The sequence shown here is derived from an EMBL/GenBank/DDBJ whole genome shotgun (WGS) entry which is preliminary data.</text>
</comment>
<evidence type="ECO:0000313" key="12">
    <source>
        <dbReference type="Proteomes" id="UP000822688"/>
    </source>
</evidence>
<dbReference type="Proteomes" id="UP000822688">
    <property type="component" value="Chromosome 5"/>
</dbReference>
<evidence type="ECO:0000259" key="10">
    <source>
        <dbReference type="PROSITE" id="PS50249"/>
    </source>
</evidence>
<feature type="region of interest" description="Disordered" evidence="9">
    <location>
        <begin position="112"/>
        <end position="182"/>
    </location>
</feature>
<dbReference type="PROSITE" id="PS50249">
    <property type="entry name" value="MPN"/>
    <property type="match status" value="1"/>
</dbReference>
<dbReference type="EMBL" id="CM026425">
    <property type="protein sequence ID" value="KAG0576600.1"/>
    <property type="molecule type" value="Genomic_DNA"/>
</dbReference>
<comment type="similarity">
    <text evidence="2">Belongs to the peptidase M67C family.</text>
</comment>
<dbReference type="GO" id="GO:0140492">
    <property type="term" value="F:metal-dependent deubiquitinase activity"/>
    <property type="evidence" value="ECO:0007669"/>
    <property type="project" value="InterPro"/>
</dbReference>
<dbReference type="SUPFAM" id="SSF102712">
    <property type="entry name" value="JAB1/MPN domain"/>
    <property type="match status" value="1"/>
</dbReference>
<evidence type="ECO:0000256" key="6">
    <source>
        <dbReference type="ARBA" id="ARBA00022801"/>
    </source>
</evidence>
<dbReference type="AlphaFoldDB" id="A0A8T0HZJ6"/>
<evidence type="ECO:0000256" key="4">
    <source>
        <dbReference type="ARBA" id="ARBA00022723"/>
    </source>
</evidence>
<evidence type="ECO:0000256" key="8">
    <source>
        <dbReference type="ARBA" id="ARBA00023049"/>
    </source>
</evidence>
<dbReference type="Gene3D" id="3.40.140.10">
    <property type="entry name" value="Cytidine Deaminase, domain 2"/>
    <property type="match status" value="1"/>
</dbReference>
<evidence type="ECO:0000313" key="11">
    <source>
        <dbReference type="EMBL" id="KAG0576600.1"/>
    </source>
</evidence>
<name>A0A8T0HZJ6_CERPU</name>
<keyword evidence="7" id="KW-0862">Zinc</keyword>
<dbReference type="Gene3D" id="1.20.58.80">
    <property type="entry name" value="Phosphotransferase system, lactose/cellobiose-type IIA subunit"/>
    <property type="match status" value="1"/>
</dbReference>
<gene>
    <name evidence="11" type="ORF">KC19_5G092800</name>
</gene>
<evidence type="ECO:0000256" key="7">
    <source>
        <dbReference type="ARBA" id="ARBA00022833"/>
    </source>
</evidence>
<dbReference type="GO" id="GO:0070536">
    <property type="term" value="P:protein K63-linked deubiquitination"/>
    <property type="evidence" value="ECO:0007669"/>
    <property type="project" value="InterPro"/>
</dbReference>